<dbReference type="AlphaFoldDB" id="A0A9W8K6M1"/>
<dbReference type="EMBL" id="JANKHO010000160">
    <property type="protein sequence ID" value="KAJ3514131.1"/>
    <property type="molecule type" value="Genomic_DNA"/>
</dbReference>
<keyword evidence="4" id="KW-1185">Reference proteome</keyword>
<keyword evidence="2" id="KW-0732">Signal</keyword>
<feature type="signal peptide" evidence="2">
    <location>
        <begin position="1"/>
        <end position="19"/>
    </location>
</feature>
<comment type="caution">
    <text evidence="3">The sequence shown here is derived from an EMBL/GenBank/DDBJ whole genome shotgun (WGS) entry which is preliminary data.</text>
</comment>
<feature type="compositionally biased region" description="Basic residues" evidence="1">
    <location>
        <begin position="49"/>
        <end position="59"/>
    </location>
</feature>
<protein>
    <submittedName>
        <fullName evidence="3">Uncharacterized protein</fullName>
    </submittedName>
</protein>
<evidence type="ECO:0000256" key="2">
    <source>
        <dbReference type="SAM" id="SignalP"/>
    </source>
</evidence>
<dbReference type="Proteomes" id="UP001148786">
    <property type="component" value="Unassembled WGS sequence"/>
</dbReference>
<sequence>MRFFSVFSIACAVLQAVSAIPVLSPTQDPVVHSVSYTSSTNTQHLVVRGRRGKHLRSSRKHEPPTPVPITFDKAKPPHAAHQALKNLNLHGKKRKAVENYHKDVVEEYMKTVPGAHSAVIK</sequence>
<gene>
    <name evidence="3" type="ORF">NLJ89_g2541</name>
</gene>
<feature type="region of interest" description="Disordered" evidence="1">
    <location>
        <begin position="49"/>
        <end position="69"/>
    </location>
</feature>
<dbReference type="OrthoDB" id="2877620at2759"/>
<evidence type="ECO:0000313" key="4">
    <source>
        <dbReference type="Proteomes" id="UP001148786"/>
    </source>
</evidence>
<evidence type="ECO:0000256" key="1">
    <source>
        <dbReference type="SAM" id="MobiDB-lite"/>
    </source>
</evidence>
<proteinExistence type="predicted"/>
<feature type="chain" id="PRO_5040865467" evidence="2">
    <location>
        <begin position="20"/>
        <end position="121"/>
    </location>
</feature>
<name>A0A9W8K6M1_9AGAR</name>
<organism evidence="3 4">
    <name type="scientific">Agrocybe chaxingu</name>
    <dbReference type="NCBI Taxonomy" id="84603"/>
    <lineage>
        <taxon>Eukaryota</taxon>
        <taxon>Fungi</taxon>
        <taxon>Dikarya</taxon>
        <taxon>Basidiomycota</taxon>
        <taxon>Agaricomycotina</taxon>
        <taxon>Agaricomycetes</taxon>
        <taxon>Agaricomycetidae</taxon>
        <taxon>Agaricales</taxon>
        <taxon>Agaricineae</taxon>
        <taxon>Strophariaceae</taxon>
        <taxon>Agrocybe</taxon>
    </lineage>
</organism>
<accession>A0A9W8K6M1</accession>
<reference evidence="3" key="1">
    <citation type="submission" date="2022-07" db="EMBL/GenBank/DDBJ databases">
        <title>Genome Sequence of Agrocybe chaxingu.</title>
        <authorList>
            <person name="Buettner E."/>
        </authorList>
    </citation>
    <scope>NUCLEOTIDE SEQUENCE</scope>
    <source>
        <strain evidence="3">MP-N11</strain>
    </source>
</reference>
<evidence type="ECO:0000313" key="3">
    <source>
        <dbReference type="EMBL" id="KAJ3514131.1"/>
    </source>
</evidence>